<dbReference type="InParanoid" id="A0A6J2UPM1"/>
<sequence>MAQTSGNSQSEPSAVSSGKNPNGGTQQVADKTESCPVIDSTDPPAQDDEQKKTDLSQEILTENCLSKDKYDASWCQGSFTKSLQRAEALLRTRFNPNLKWLLRQKSDDGNWDYENEDNVVACQNLTSRSSVRLQRLEQNLLALSSQYHMLRDPHSGGQLQSCVGRLSPALDGDFYYHPQVAAFSKHYGQLQQLLEERALLLFFHEYTRRSSVAVSFVAKLGTVLERAQFLLAARGQAVKHCNSTWNLGLKILCQELRLHVSHWNLLYAKARTDAYLHRVLFHRMETLSNVRQSLRTLGFQALLLMERCIHTTLSAVAAAQLDRIPRDALEDLLSSVEQFNHVAEEQKVQHQDTQVVFLLGQTWLSSGWPGKSIMPEPFSVTQLMKILAEHRARVAAEQLHHWAAQQGALLSLTECPNQQWEHFLLPHPQSNVPPSSSSVEQAKAENVPEKIPEEPPNELLHVCWSSDLPFSRFIHQDHECLEILFQALVSSTDLLAPHVLKRPHLDRAVTVGAPGEGCYQTSEGEVRLTNRPRVDHRMHRAVHWKDLSKSVACLELFAKYRSMVWKEFNKTVIKHFYHPPHYSSLGSVNQWNNRMVFLLATWISHACKEENIPAECKKEMIGFCTQILTNAAFLAWDEAMCASLGSSLKDKCLPETENDGSAVRTATMNHILQLFPPLMCVLQHLQQTSDSNSGECDARTFRFRHMGSLSRSVATIQSSTFWIMSKAYQFLASWSLTKFLLVTQGDLKALKAAVESLAQGAEAALTGADHSLITQHAAQLRQGVTELQAFSELVLKIFSMDCKKMSVEIFEQTMPSGRHWRVNCKTELPSSPSEYAASAAQSVIGQVLEGVQPLSDEARIPALTEAMTAFMEAWMEHILKQKIKFSIQGALQLKQDFDLIRDLIRSEEYSLSEDLLQRLLSLRVFHQVDSAIVCLLQQPMAKPYMPSRVWEPFRRCCPNSAQVVDQAAAGSLNNLESMDIQAACHQVVTQAEGSLTPELHSTAPPESYLALAQQEWLDLRIHSGSRWKIPSLQCFTRSES</sequence>
<dbReference type="OrthoDB" id="6579237at2759"/>
<dbReference type="Proteomes" id="UP000504632">
    <property type="component" value="Chromosome 2"/>
</dbReference>
<evidence type="ECO:0000313" key="4">
    <source>
        <dbReference type="RefSeq" id="XP_030621217.1"/>
    </source>
</evidence>
<accession>A0A6J2UPM1</accession>
<dbReference type="RefSeq" id="XP_030621217.1">
    <property type="nucleotide sequence ID" value="XM_030765357.1"/>
</dbReference>
<dbReference type="Pfam" id="PF14923">
    <property type="entry name" value="CCDC142"/>
    <property type="match status" value="1"/>
</dbReference>
<dbReference type="PANTHER" id="PTHR21436:SF2">
    <property type="entry name" value="COILED-COIL DOMAIN-CONTAINING PROTEIN 142"/>
    <property type="match status" value="1"/>
</dbReference>
<organism evidence="3 4">
    <name type="scientific">Chanos chanos</name>
    <name type="common">Milkfish</name>
    <name type="synonym">Mugil chanos</name>
    <dbReference type="NCBI Taxonomy" id="29144"/>
    <lineage>
        <taxon>Eukaryota</taxon>
        <taxon>Metazoa</taxon>
        <taxon>Chordata</taxon>
        <taxon>Craniata</taxon>
        <taxon>Vertebrata</taxon>
        <taxon>Euteleostomi</taxon>
        <taxon>Actinopterygii</taxon>
        <taxon>Neopterygii</taxon>
        <taxon>Teleostei</taxon>
        <taxon>Ostariophysi</taxon>
        <taxon>Gonorynchiformes</taxon>
        <taxon>Chanidae</taxon>
        <taxon>Chanos</taxon>
    </lineage>
</organism>
<proteinExistence type="predicted"/>
<evidence type="ECO:0000256" key="1">
    <source>
        <dbReference type="SAM" id="MobiDB-lite"/>
    </source>
</evidence>
<dbReference type="InterPro" id="IPR026700">
    <property type="entry name" value="CCDC142"/>
</dbReference>
<protein>
    <submittedName>
        <fullName evidence="4">Uncharacterized protein ccdc142</fullName>
    </submittedName>
</protein>
<gene>
    <name evidence="4" type="primary">ccdc142</name>
</gene>
<evidence type="ECO:0000313" key="3">
    <source>
        <dbReference type="Proteomes" id="UP000504632"/>
    </source>
</evidence>
<dbReference type="FunCoup" id="A0A6J2UPM1">
    <property type="interactions" value="1"/>
</dbReference>
<name>A0A6J2UPM1_CHACN</name>
<feature type="region of interest" description="Disordered" evidence="1">
    <location>
        <begin position="1"/>
        <end position="54"/>
    </location>
</feature>
<dbReference type="PANTHER" id="PTHR21436">
    <property type="entry name" value="COILED-COIL DOMAIN-CONTAINING PROTEIN 142"/>
    <property type="match status" value="1"/>
</dbReference>
<reference evidence="4" key="1">
    <citation type="submission" date="2025-08" db="UniProtKB">
        <authorList>
            <consortium name="RefSeq"/>
        </authorList>
    </citation>
    <scope>IDENTIFICATION</scope>
</reference>
<feature type="domain" description="Coiled-coil protein 142 C-terminal" evidence="2">
    <location>
        <begin position="563"/>
        <end position="1017"/>
    </location>
</feature>
<dbReference type="AlphaFoldDB" id="A0A6J2UPM1"/>
<dbReference type="CTD" id="84865"/>
<dbReference type="GeneID" id="115804867"/>
<dbReference type="InterPro" id="IPR055350">
    <property type="entry name" value="CCDC142_C"/>
</dbReference>
<feature type="compositionally biased region" description="Polar residues" evidence="1">
    <location>
        <begin position="1"/>
        <end position="29"/>
    </location>
</feature>
<evidence type="ECO:0000259" key="2">
    <source>
        <dbReference type="Pfam" id="PF14923"/>
    </source>
</evidence>
<keyword evidence="3" id="KW-1185">Reference proteome</keyword>